<dbReference type="InterPro" id="IPR050583">
    <property type="entry name" value="Mycobacterial_A85_antigen"/>
</dbReference>
<evidence type="ECO:0000313" key="3">
    <source>
        <dbReference type="EMBL" id="MBC8334757.1"/>
    </source>
</evidence>
<name>A0A8J6NJ65_9CHLR</name>
<keyword evidence="2" id="KW-1133">Transmembrane helix</keyword>
<dbReference type="Pfam" id="PF00756">
    <property type="entry name" value="Esterase"/>
    <property type="match status" value="1"/>
</dbReference>
<feature type="region of interest" description="Disordered" evidence="1">
    <location>
        <begin position="36"/>
        <end position="62"/>
    </location>
</feature>
<evidence type="ECO:0000256" key="2">
    <source>
        <dbReference type="SAM" id="Phobius"/>
    </source>
</evidence>
<evidence type="ECO:0000256" key="1">
    <source>
        <dbReference type="SAM" id="MobiDB-lite"/>
    </source>
</evidence>
<proteinExistence type="predicted"/>
<dbReference type="EMBL" id="JACNJN010000078">
    <property type="protein sequence ID" value="MBC8334757.1"/>
    <property type="molecule type" value="Genomic_DNA"/>
</dbReference>
<sequence length="297" mass="33725">MDNRQAFKPLNWTGVFLVWISACLYLTGCSPVNLSTPAPTPSPLPSSTPPVPTPTLVKPTPTPEGCLEQRGQVHRVAFDSEALPQFMIYLPACYDADPDTLYPVLYLLHGQGFEDDQWIRLGVAVAADDMMWRNEIPPYLIVMPFDKASWRSVEDDYFGEALVAELIPFVDEHYRTLARRDYRAIGGLSRGAGWAIRYGLTRWELFSAFGGHSAAIFYKDNGKLDDWLAEIPAVYMPEIYLDIGDQDKEHGSAFLFTELLVEEGVSHEWRLFSGNHDESYWSAHVDDYLRWYGGVFR</sequence>
<dbReference type="SUPFAM" id="SSF53474">
    <property type="entry name" value="alpha/beta-Hydrolases"/>
    <property type="match status" value="1"/>
</dbReference>
<feature type="transmembrane region" description="Helical" evidence="2">
    <location>
        <begin position="12"/>
        <end position="34"/>
    </location>
</feature>
<organism evidence="3 4">
    <name type="scientific">Candidatus Desulfolinea nitratireducens</name>
    <dbReference type="NCBI Taxonomy" id="2841698"/>
    <lineage>
        <taxon>Bacteria</taxon>
        <taxon>Bacillati</taxon>
        <taxon>Chloroflexota</taxon>
        <taxon>Anaerolineae</taxon>
        <taxon>Anaerolineales</taxon>
        <taxon>Anaerolineales incertae sedis</taxon>
        <taxon>Candidatus Desulfolinea</taxon>
    </lineage>
</organism>
<dbReference type="Gene3D" id="3.40.50.1820">
    <property type="entry name" value="alpha/beta hydrolase"/>
    <property type="match status" value="1"/>
</dbReference>
<dbReference type="Proteomes" id="UP000614469">
    <property type="component" value="Unassembled WGS sequence"/>
</dbReference>
<dbReference type="AlphaFoldDB" id="A0A8J6NJ65"/>
<accession>A0A8J6NJ65</accession>
<evidence type="ECO:0008006" key="5">
    <source>
        <dbReference type="Google" id="ProtNLM"/>
    </source>
</evidence>
<protein>
    <recommendedName>
        <fullName evidence="5">Esterase family protein</fullName>
    </recommendedName>
</protein>
<gene>
    <name evidence="3" type="ORF">H8E29_05790</name>
</gene>
<dbReference type="InterPro" id="IPR000801">
    <property type="entry name" value="Esterase-like"/>
</dbReference>
<comment type="caution">
    <text evidence="3">The sequence shown here is derived from an EMBL/GenBank/DDBJ whole genome shotgun (WGS) entry which is preliminary data.</text>
</comment>
<keyword evidence="2" id="KW-0812">Transmembrane</keyword>
<dbReference type="InterPro" id="IPR029058">
    <property type="entry name" value="AB_hydrolase_fold"/>
</dbReference>
<reference evidence="3 4" key="1">
    <citation type="submission" date="2020-08" db="EMBL/GenBank/DDBJ databases">
        <title>Bridging the membrane lipid divide: bacteria of the FCB group superphylum have the potential to synthesize archaeal ether lipids.</title>
        <authorList>
            <person name="Villanueva L."/>
            <person name="Von Meijenfeldt F.A.B."/>
            <person name="Westbye A.B."/>
            <person name="Yadav S."/>
            <person name="Hopmans E.C."/>
            <person name="Dutilh B.E."/>
            <person name="Sinninghe Damste J.S."/>
        </authorList>
    </citation>
    <scope>NUCLEOTIDE SEQUENCE [LARGE SCALE GENOMIC DNA]</scope>
    <source>
        <strain evidence="3">NIOZ-UU36</strain>
    </source>
</reference>
<dbReference type="PANTHER" id="PTHR48098">
    <property type="entry name" value="ENTEROCHELIN ESTERASE-RELATED"/>
    <property type="match status" value="1"/>
</dbReference>
<dbReference type="PROSITE" id="PS51257">
    <property type="entry name" value="PROKAR_LIPOPROTEIN"/>
    <property type="match status" value="1"/>
</dbReference>
<evidence type="ECO:0000313" key="4">
    <source>
        <dbReference type="Proteomes" id="UP000614469"/>
    </source>
</evidence>
<feature type="compositionally biased region" description="Pro residues" evidence="1">
    <location>
        <begin position="38"/>
        <end position="53"/>
    </location>
</feature>
<keyword evidence="2" id="KW-0472">Membrane</keyword>